<organism evidence="1 2">
    <name type="scientific">Alteromonas hispanica</name>
    <dbReference type="NCBI Taxonomy" id="315421"/>
    <lineage>
        <taxon>Bacteria</taxon>
        <taxon>Pseudomonadati</taxon>
        <taxon>Pseudomonadota</taxon>
        <taxon>Gammaproteobacteria</taxon>
        <taxon>Alteromonadales</taxon>
        <taxon>Alteromonadaceae</taxon>
        <taxon>Alteromonas/Salinimonas group</taxon>
        <taxon>Alteromonas</taxon>
    </lineage>
</organism>
<comment type="caution">
    <text evidence="1">The sequence shown here is derived from an EMBL/GenBank/DDBJ whole genome shotgun (WGS) entry which is preliminary data.</text>
</comment>
<reference evidence="1 2" key="1">
    <citation type="submission" date="2020-01" db="EMBL/GenBank/DDBJ databases">
        <title>Genomes of bacteria type strains.</title>
        <authorList>
            <person name="Chen J."/>
            <person name="Zhu S."/>
            <person name="Yang J."/>
        </authorList>
    </citation>
    <scope>NUCLEOTIDE SEQUENCE [LARGE SCALE GENOMIC DNA]</scope>
    <source>
        <strain evidence="1 2">LMG 22958</strain>
    </source>
</reference>
<accession>A0A6L9MSP7</accession>
<evidence type="ECO:0000313" key="1">
    <source>
        <dbReference type="EMBL" id="NDW20965.1"/>
    </source>
</evidence>
<dbReference type="AlphaFoldDB" id="A0A6L9MSP7"/>
<protein>
    <recommendedName>
        <fullName evidence="3">DUF3570 domain-containing protein</fullName>
    </recommendedName>
</protein>
<evidence type="ECO:0000313" key="2">
    <source>
        <dbReference type="Proteomes" id="UP000478837"/>
    </source>
</evidence>
<gene>
    <name evidence="1" type="ORF">GTW09_05500</name>
</gene>
<proteinExistence type="predicted"/>
<dbReference type="Proteomes" id="UP000478837">
    <property type="component" value="Unassembled WGS sequence"/>
</dbReference>
<keyword evidence="2" id="KW-1185">Reference proteome</keyword>
<dbReference type="EMBL" id="JAAAWP010000002">
    <property type="protein sequence ID" value="NDW20965.1"/>
    <property type="molecule type" value="Genomic_DNA"/>
</dbReference>
<evidence type="ECO:0008006" key="3">
    <source>
        <dbReference type="Google" id="ProtNLM"/>
    </source>
</evidence>
<sequence>MAKFFGFIILGSVFNYSKESNANELHFSQKLDIQLRYDNRSNRPSREQYRFRYYPSLALSKTWSLNSFVVTGDGFSSSHNTIGSSNTDYLYARRLYIRHQGDYGKTEFGVIPTYKGRVSSTGLSKDGWITGLRHVRHLQNNSALEVVIGQLANEQANHALDIGKGNSGDNYFEVEYSARMGQRHSYEASIERMLRGDFLRAEYRFNYATNNTVFFENVQRIDASANKFVAGMSGEFSGTFLSLPYPIEYFAYYSYVDDGFGQRVELTEDFLGTGHGGSVEISSVLSTQHGLDWFVRVDTVDSVSRLLAGIKLSLNR</sequence>
<name>A0A6L9MSP7_9ALTE</name>